<evidence type="ECO:0000313" key="2">
    <source>
        <dbReference type="EMBL" id="QHL89622.1"/>
    </source>
</evidence>
<dbReference type="Proteomes" id="UP000464468">
    <property type="component" value="Chromosome"/>
</dbReference>
<organism evidence="2 3">
    <name type="scientific">Sphingomonas changnyeongensis</name>
    <dbReference type="NCBI Taxonomy" id="2698679"/>
    <lineage>
        <taxon>Bacteria</taxon>
        <taxon>Pseudomonadati</taxon>
        <taxon>Pseudomonadota</taxon>
        <taxon>Alphaproteobacteria</taxon>
        <taxon>Sphingomonadales</taxon>
        <taxon>Sphingomonadaceae</taxon>
        <taxon>Sphingomonas</taxon>
    </lineage>
</organism>
<evidence type="ECO:0000256" key="1">
    <source>
        <dbReference type="SAM" id="MobiDB-lite"/>
    </source>
</evidence>
<dbReference type="KEGG" id="schy:GVO57_00795"/>
<keyword evidence="3" id="KW-1185">Reference proteome</keyword>
<sequence>MKRRVARWSRGVFHAAAGARRPCLSHRRAIRPAGAAVLGGVCGQASKLFPAVRSARFVSARLDQIQPGNDKQKNDDHAPQYFHAPPHFESRGSHEKPPQESRGLKSRAVRSCG</sequence>
<proteinExistence type="predicted"/>
<dbReference type="AlphaFoldDB" id="A0A7Z2S7H5"/>
<reference evidence="2 3" key="1">
    <citation type="submission" date="2020-01" db="EMBL/GenBank/DDBJ databases">
        <title>Sphingomonas sp. C33 whole genome sequece.</title>
        <authorList>
            <person name="Park C."/>
        </authorList>
    </citation>
    <scope>NUCLEOTIDE SEQUENCE [LARGE SCALE GENOMIC DNA]</scope>
    <source>
        <strain evidence="2 3">C33</strain>
    </source>
</reference>
<evidence type="ECO:0000313" key="3">
    <source>
        <dbReference type="Proteomes" id="UP000464468"/>
    </source>
</evidence>
<gene>
    <name evidence="2" type="ORF">GVO57_00795</name>
</gene>
<accession>A0A7Z2S7H5</accession>
<feature type="compositionally biased region" description="Basic residues" evidence="1">
    <location>
        <begin position="104"/>
        <end position="113"/>
    </location>
</feature>
<dbReference type="RefSeq" id="WP_160591038.1">
    <property type="nucleotide sequence ID" value="NZ_CP047895.1"/>
</dbReference>
<dbReference type="EMBL" id="CP047895">
    <property type="protein sequence ID" value="QHL89622.1"/>
    <property type="molecule type" value="Genomic_DNA"/>
</dbReference>
<feature type="region of interest" description="Disordered" evidence="1">
    <location>
        <begin position="63"/>
        <end position="113"/>
    </location>
</feature>
<name>A0A7Z2S7H5_9SPHN</name>
<protein>
    <submittedName>
        <fullName evidence="2">Uncharacterized protein</fullName>
    </submittedName>
</protein>
<feature type="compositionally biased region" description="Basic and acidic residues" evidence="1">
    <location>
        <begin position="86"/>
        <end position="103"/>
    </location>
</feature>